<evidence type="ECO:0000256" key="5">
    <source>
        <dbReference type="ARBA" id="ARBA00022679"/>
    </source>
</evidence>
<dbReference type="GO" id="GO:0005975">
    <property type="term" value="P:carbohydrate metabolic process"/>
    <property type="evidence" value="ECO:0007669"/>
    <property type="project" value="InterPro"/>
</dbReference>
<dbReference type="PANTHER" id="PTHR32438:SF5">
    <property type="entry name" value="4-ALPHA-GLUCANOTRANSFERASE DPE1, CHLOROPLASTIC_AMYLOPLASTIC"/>
    <property type="match status" value="1"/>
</dbReference>
<keyword evidence="4 9" id="KW-0328">Glycosyltransferase</keyword>
<comment type="catalytic activity">
    <reaction evidence="1">
        <text>Transfers a segment of a (1-&gt;4)-alpha-D-glucan to a new position in an acceptor, which may be glucose or a (1-&gt;4)-alpha-D-glucan.</text>
        <dbReference type="EC" id="2.4.1.25"/>
    </reaction>
</comment>
<accession>A0A3B0WB77</accession>
<dbReference type="PANTHER" id="PTHR32438">
    <property type="entry name" value="4-ALPHA-GLUCANOTRANSFERASE DPE1, CHLOROPLASTIC/AMYLOPLASTIC"/>
    <property type="match status" value="1"/>
</dbReference>
<gene>
    <name evidence="9" type="ORF">MNBD_DELTA03-1325</name>
</gene>
<evidence type="ECO:0000256" key="3">
    <source>
        <dbReference type="ARBA" id="ARBA00012560"/>
    </source>
</evidence>
<dbReference type="AlphaFoldDB" id="A0A3B0WB77"/>
<evidence type="ECO:0000256" key="2">
    <source>
        <dbReference type="ARBA" id="ARBA00005684"/>
    </source>
</evidence>
<dbReference type="NCBIfam" id="NF011079">
    <property type="entry name" value="PRK14508.1-2"/>
    <property type="match status" value="1"/>
</dbReference>
<dbReference type="Gene3D" id="3.20.20.80">
    <property type="entry name" value="Glycosidases"/>
    <property type="match status" value="1"/>
</dbReference>
<protein>
    <recommendedName>
        <fullName evidence="3">4-alpha-glucanotransferase</fullName>
        <ecNumber evidence="3">2.4.1.25</ecNumber>
    </recommendedName>
    <alternativeName>
        <fullName evidence="7">Amylomaltase</fullName>
    </alternativeName>
    <alternativeName>
        <fullName evidence="8">Disproportionating enzyme</fullName>
    </alternativeName>
</protein>
<dbReference type="Pfam" id="PF02446">
    <property type="entry name" value="Glyco_hydro_77"/>
    <property type="match status" value="1"/>
</dbReference>
<evidence type="ECO:0000256" key="6">
    <source>
        <dbReference type="ARBA" id="ARBA00023277"/>
    </source>
</evidence>
<evidence type="ECO:0000256" key="4">
    <source>
        <dbReference type="ARBA" id="ARBA00022676"/>
    </source>
</evidence>
<dbReference type="GO" id="GO:0004134">
    <property type="term" value="F:4-alpha-glucanotransferase activity"/>
    <property type="evidence" value="ECO:0007669"/>
    <property type="project" value="UniProtKB-EC"/>
</dbReference>
<dbReference type="NCBIfam" id="NF011080">
    <property type="entry name" value="PRK14508.1-3"/>
    <property type="match status" value="1"/>
</dbReference>
<sequence>MHKTTDFIPKRGSGILLHISSLPSPYGIGDLGPAAYNFIDFLTSSGQSFWQFLPLCPAETSLGCSPYMGLASMAGNPLFISLDKLCDEGWLTADDLKEADHFNLSEYQVDYEAVSKLHDNLLHRAFKKFMADGPALNQLKKFSAETPWLDDYALFMAIRDEQHNQPWNKWPAAIARRLPEAVKKYRKRLTERLNYFRFEQLCFQRQWQSLKDYANGQGISFIGDLPFYVGFDSVDVWAHQDCFELDDQSQPLYTAGVPPDYFSATGQHWGNPIYRWQSSKHRKNKALYAWWRRRFSEMSKMVNLTRIDHFRGFASYWRIPAAETTAVNGRWLKGPGQSFFKEMTASLKNLTIIAEDLGIITPDVISLRDSLGLPGMKILQFAFDSDAKNLYLPHNFETTNCVVYTGTHDNNTTLGWYMGQASEGARKRLRRYANCRDENQIHWQMLRLALSSTAVLAVTPLQDVLGFGEDCRMNIPGSPDNNWRWRCAERFINAETALRLRSETEFYDRI</sequence>
<evidence type="ECO:0000256" key="7">
    <source>
        <dbReference type="ARBA" id="ARBA00031423"/>
    </source>
</evidence>
<dbReference type="SUPFAM" id="SSF51445">
    <property type="entry name" value="(Trans)glycosidases"/>
    <property type="match status" value="1"/>
</dbReference>
<evidence type="ECO:0000256" key="1">
    <source>
        <dbReference type="ARBA" id="ARBA00000439"/>
    </source>
</evidence>
<keyword evidence="6" id="KW-0119">Carbohydrate metabolism</keyword>
<dbReference type="EC" id="2.4.1.25" evidence="3"/>
<evidence type="ECO:0000313" key="9">
    <source>
        <dbReference type="EMBL" id="VAW41796.1"/>
    </source>
</evidence>
<keyword evidence="5 9" id="KW-0808">Transferase</keyword>
<name>A0A3B0WB77_9ZZZZ</name>
<dbReference type="InterPro" id="IPR003385">
    <property type="entry name" value="Glyco_hydro_77"/>
</dbReference>
<proteinExistence type="inferred from homology"/>
<dbReference type="EMBL" id="UOEX01000399">
    <property type="protein sequence ID" value="VAW41796.1"/>
    <property type="molecule type" value="Genomic_DNA"/>
</dbReference>
<organism evidence="9">
    <name type="scientific">hydrothermal vent metagenome</name>
    <dbReference type="NCBI Taxonomy" id="652676"/>
    <lineage>
        <taxon>unclassified sequences</taxon>
        <taxon>metagenomes</taxon>
        <taxon>ecological metagenomes</taxon>
    </lineage>
</organism>
<comment type="similarity">
    <text evidence="2">Belongs to the disproportionating enzyme family.</text>
</comment>
<dbReference type="InterPro" id="IPR017853">
    <property type="entry name" value="GH"/>
</dbReference>
<reference evidence="9" key="1">
    <citation type="submission" date="2018-06" db="EMBL/GenBank/DDBJ databases">
        <authorList>
            <person name="Zhirakovskaya E."/>
        </authorList>
    </citation>
    <scope>NUCLEOTIDE SEQUENCE</scope>
</reference>
<dbReference type="NCBIfam" id="TIGR00217">
    <property type="entry name" value="malQ"/>
    <property type="match status" value="1"/>
</dbReference>
<evidence type="ECO:0000256" key="8">
    <source>
        <dbReference type="ARBA" id="ARBA00031501"/>
    </source>
</evidence>